<dbReference type="PANTHER" id="PTHR48078">
    <property type="entry name" value="THREONINE DEHYDRATASE, MITOCHONDRIAL-RELATED"/>
    <property type="match status" value="1"/>
</dbReference>
<keyword evidence="4" id="KW-0456">Lyase</keyword>
<dbReference type="PANTHER" id="PTHR48078:SF6">
    <property type="entry name" value="L-THREONINE DEHYDRATASE CATABOLIC TDCB"/>
    <property type="match status" value="1"/>
</dbReference>
<comment type="similarity">
    <text evidence="2">Belongs to the serine/threonine dehydratase family.</text>
</comment>
<dbReference type="EMBL" id="SIHO01000001">
    <property type="protein sequence ID" value="TFU06373.1"/>
    <property type="molecule type" value="Genomic_DNA"/>
</dbReference>
<dbReference type="PROSITE" id="PS00165">
    <property type="entry name" value="DEHYDRATASE_SER_THR"/>
    <property type="match status" value="1"/>
</dbReference>
<keyword evidence="3" id="KW-0663">Pyridoxal phosphate</keyword>
<dbReference type="GO" id="GO:0006567">
    <property type="term" value="P:L-threonine catabolic process"/>
    <property type="evidence" value="ECO:0007669"/>
    <property type="project" value="TreeGrafter"/>
</dbReference>
<dbReference type="Gene3D" id="3.40.50.1100">
    <property type="match status" value="2"/>
</dbReference>
<dbReference type="RefSeq" id="WP_135245096.1">
    <property type="nucleotide sequence ID" value="NZ_SIHO01000001.1"/>
</dbReference>
<comment type="cofactor">
    <cofactor evidence="1">
        <name>pyridoxal 5'-phosphate</name>
        <dbReference type="ChEBI" id="CHEBI:597326"/>
    </cofactor>
</comment>
<protein>
    <submittedName>
        <fullName evidence="6">Threonine/serine dehydratase</fullName>
    </submittedName>
</protein>
<dbReference type="SUPFAM" id="SSF53686">
    <property type="entry name" value="Tryptophan synthase beta subunit-like PLP-dependent enzymes"/>
    <property type="match status" value="1"/>
</dbReference>
<name>A0A4Y9ET70_9SPHN</name>
<evidence type="ECO:0000256" key="1">
    <source>
        <dbReference type="ARBA" id="ARBA00001933"/>
    </source>
</evidence>
<gene>
    <name evidence="6" type="ORF">EUV02_05115</name>
</gene>
<feature type="domain" description="Tryptophan synthase beta chain-like PALP" evidence="5">
    <location>
        <begin position="21"/>
        <end position="306"/>
    </location>
</feature>
<comment type="caution">
    <text evidence="6">The sequence shown here is derived from an EMBL/GenBank/DDBJ whole genome shotgun (WGS) entry which is preliminary data.</text>
</comment>
<evidence type="ECO:0000256" key="3">
    <source>
        <dbReference type="ARBA" id="ARBA00022898"/>
    </source>
</evidence>
<evidence type="ECO:0000313" key="6">
    <source>
        <dbReference type="EMBL" id="TFU06373.1"/>
    </source>
</evidence>
<dbReference type="GO" id="GO:0009097">
    <property type="term" value="P:isoleucine biosynthetic process"/>
    <property type="evidence" value="ECO:0007669"/>
    <property type="project" value="TreeGrafter"/>
</dbReference>
<dbReference type="GO" id="GO:0006565">
    <property type="term" value="P:L-serine catabolic process"/>
    <property type="evidence" value="ECO:0007669"/>
    <property type="project" value="TreeGrafter"/>
</dbReference>
<dbReference type="FunFam" id="3.40.50.1100:FF:000005">
    <property type="entry name" value="Threonine dehydratase catabolic"/>
    <property type="match status" value="1"/>
</dbReference>
<sequence>MTQGVSRMDVVVAAGRIEDVAVRTPLLRSDVLDALTGGEVWLKPECLQRTGSFKFRGAYNRLAAISPEDRSGGVVAYSSGNHAQGVAFAAKLLNMPATIVMPSDAPGLKVARTRSHGAEVVFYDRLTEDRGAIATAIAKKRGAVIVPPFDDPFVVAGQGTAGLEIARDLEAMDKTADFAVVCCGGGGLASGIALGSGLPVVPVEPQGYDDVARSLVARKILAVENPGPTICDALQTLFCSPLTFGILSERALPGIWVSEAEVMAAVAFAFRELKLVVEPGGAVALAAVLAGKVDVRGKTVAVLLSGGNVDTEMFTRCLRESA</sequence>
<dbReference type="AlphaFoldDB" id="A0A4Y9ET70"/>
<proteinExistence type="inferred from homology"/>
<accession>A0A4Y9ET70</accession>
<dbReference type="Pfam" id="PF00291">
    <property type="entry name" value="PALP"/>
    <property type="match status" value="1"/>
</dbReference>
<dbReference type="OrthoDB" id="9811476at2"/>
<dbReference type="InterPro" id="IPR036052">
    <property type="entry name" value="TrpB-like_PALP_sf"/>
</dbReference>
<evidence type="ECO:0000256" key="4">
    <source>
        <dbReference type="ARBA" id="ARBA00023239"/>
    </source>
</evidence>
<dbReference type="GO" id="GO:0004794">
    <property type="term" value="F:threonine deaminase activity"/>
    <property type="evidence" value="ECO:0007669"/>
    <property type="project" value="TreeGrafter"/>
</dbReference>
<dbReference type="GO" id="GO:0030170">
    <property type="term" value="F:pyridoxal phosphate binding"/>
    <property type="evidence" value="ECO:0007669"/>
    <property type="project" value="InterPro"/>
</dbReference>
<dbReference type="InterPro" id="IPR050147">
    <property type="entry name" value="Ser/Thr_Dehydratase"/>
</dbReference>
<dbReference type="Proteomes" id="UP000297737">
    <property type="component" value="Unassembled WGS sequence"/>
</dbReference>
<dbReference type="InterPro" id="IPR000634">
    <property type="entry name" value="Ser/Thr_deHydtase_PyrdxlP-BS"/>
</dbReference>
<dbReference type="InterPro" id="IPR001926">
    <property type="entry name" value="TrpB-like_PALP"/>
</dbReference>
<reference evidence="6 7" key="1">
    <citation type="submission" date="2019-02" db="EMBL/GenBank/DDBJ databases">
        <title>Polymorphobacter sp. isolated from the lake at the Tibet of China.</title>
        <authorList>
            <person name="Li A."/>
        </authorList>
    </citation>
    <scope>NUCLEOTIDE SEQUENCE [LARGE SCALE GENOMIC DNA]</scope>
    <source>
        <strain evidence="6 7">DJ1R-1</strain>
    </source>
</reference>
<keyword evidence="7" id="KW-1185">Reference proteome</keyword>
<organism evidence="6 7">
    <name type="scientific">Glacieibacterium arshaanense</name>
    <dbReference type="NCBI Taxonomy" id="2511025"/>
    <lineage>
        <taxon>Bacteria</taxon>
        <taxon>Pseudomonadati</taxon>
        <taxon>Pseudomonadota</taxon>
        <taxon>Alphaproteobacteria</taxon>
        <taxon>Sphingomonadales</taxon>
        <taxon>Sphingosinicellaceae</taxon>
        <taxon>Glacieibacterium</taxon>
    </lineage>
</organism>
<dbReference type="GO" id="GO:0003941">
    <property type="term" value="F:L-serine ammonia-lyase activity"/>
    <property type="evidence" value="ECO:0007669"/>
    <property type="project" value="TreeGrafter"/>
</dbReference>
<evidence type="ECO:0000256" key="2">
    <source>
        <dbReference type="ARBA" id="ARBA00010869"/>
    </source>
</evidence>
<dbReference type="CDD" id="cd01562">
    <property type="entry name" value="Thr-dehyd"/>
    <property type="match status" value="1"/>
</dbReference>
<evidence type="ECO:0000313" key="7">
    <source>
        <dbReference type="Proteomes" id="UP000297737"/>
    </source>
</evidence>
<evidence type="ECO:0000259" key="5">
    <source>
        <dbReference type="Pfam" id="PF00291"/>
    </source>
</evidence>